<protein>
    <submittedName>
        <fullName evidence="3">DUF3043 domain-containing protein</fullName>
    </submittedName>
</protein>
<keyword evidence="2" id="KW-1133">Transmembrane helix</keyword>
<accession>A0A6N9H9Q4</accession>
<reference evidence="3 4" key="1">
    <citation type="submission" date="2020-01" db="EMBL/GenBank/DDBJ databases">
        <authorList>
            <person name="Deng T."/>
        </authorList>
    </citation>
    <scope>NUCLEOTIDE SEQUENCE [LARGE SCALE GENOMIC DNA]</scope>
    <source>
        <strain evidence="3 4">5221</strain>
    </source>
</reference>
<evidence type="ECO:0000313" key="3">
    <source>
        <dbReference type="EMBL" id="MYM20232.1"/>
    </source>
</evidence>
<keyword evidence="2" id="KW-0472">Membrane</keyword>
<organism evidence="3 4">
    <name type="scientific">Brevibacterium rongguiense</name>
    <dbReference type="NCBI Taxonomy" id="2695267"/>
    <lineage>
        <taxon>Bacteria</taxon>
        <taxon>Bacillati</taxon>
        <taxon>Actinomycetota</taxon>
        <taxon>Actinomycetes</taxon>
        <taxon>Micrococcales</taxon>
        <taxon>Brevibacteriaceae</taxon>
        <taxon>Brevibacterium</taxon>
    </lineage>
</organism>
<keyword evidence="4" id="KW-1185">Reference proteome</keyword>
<comment type="caution">
    <text evidence="3">The sequence shown here is derived from an EMBL/GenBank/DDBJ whole genome shotgun (WGS) entry which is preliminary data.</text>
</comment>
<dbReference type="Pfam" id="PF11241">
    <property type="entry name" value="DUF3043"/>
    <property type="match status" value="1"/>
</dbReference>
<evidence type="ECO:0000313" key="4">
    <source>
        <dbReference type="Proteomes" id="UP000469215"/>
    </source>
</evidence>
<feature type="compositionally biased region" description="Basic and acidic residues" evidence="1">
    <location>
        <begin position="44"/>
        <end position="79"/>
    </location>
</feature>
<proteinExistence type="predicted"/>
<feature type="transmembrane region" description="Helical" evidence="2">
    <location>
        <begin position="107"/>
        <end position="129"/>
    </location>
</feature>
<dbReference type="Proteomes" id="UP000469215">
    <property type="component" value="Unassembled WGS sequence"/>
</dbReference>
<gene>
    <name evidence="3" type="ORF">GSY69_09710</name>
</gene>
<sequence length="204" mass="22933">MGCVIGRKKNAEPAPTSAPESTGAHPAPAAPADGRKGRPTPKRSAQEAARKQPLVPDDRKLANRRAKEEGRKQREEARLGMMNGDERFLTPRDAGPQRRYVRDFVDARFSIGELLIPVAIIVLVVGFVSTEQVKMISTLIVYALFALIILDSIFLIWQLKSRMKIKFGRDRIERGLNFYAIMRAIQLRPLRMPKAVVKRGQYPS</sequence>
<evidence type="ECO:0000256" key="2">
    <source>
        <dbReference type="SAM" id="Phobius"/>
    </source>
</evidence>
<evidence type="ECO:0000256" key="1">
    <source>
        <dbReference type="SAM" id="MobiDB-lite"/>
    </source>
</evidence>
<dbReference type="RefSeq" id="WP_160953654.1">
    <property type="nucleotide sequence ID" value="NZ_WWEQ01000042.1"/>
</dbReference>
<dbReference type="EMBL" id="WWEQ01000042">
    <property type="protein sequence ID" value="MYM20232.1"/>
    <property type="molecule type" value="Genomic_DNA"/>
</dbReference>
<keyword evidence="2" id="KW-0812">Transmembrane</keyword>
<feature type="transmembrane region" description="Helical" evidence="2">
    <location>
        <begin position="135"/>
        <end position="157"/>
    </location>
</feature>
<dbReference type="AlphaFoldDB" id="A0A6N9H9Q4"/>
<feature type="region of interest" description="Disordered" evidence="1">
    <location>
        <begin position="1"/>
        <end position="79"/>
    </location>
</feature>
<name>A0A6N9H9Q4_9MICO</name>
<dbReference type="InterPro" id="IPR021403">
    <property type="entry name" value="DUF3043"/>
</dbReference>